<dbReference type="PANTHER" id="PTHR39964:SF2">
    <property type="entry name" value="UPF0292 PROTEIN MJ1624"/>
    <property type="match status" value="1"/>
</dbReference>
<dbReference type="Gene3D" id="3.40.1360.10">
    <property type="match status" value="1"/>
</dbReference>
<dbReference type="AlphaFoldDB" id="A0A5J4KVJ3"/>
<reference evidence="2" key="1">
    <citation type="submission" date="2019-10" db="EMBL/GenBank/DDBJ databases">
        <title>Metagenomic sequencing of thiosulfate-disproportionating enrichment culture.</title>
        <authorList>
            <person name="Umezawa K."/>
            <person name="Kojima H."/>
            <person name="Fukui M."/>
        </authorList>
    </citation>
    <scope>NUCLEOTIDE SEQUENCE</scope>
    <source>
        <strain evidence="2">45J</strain>
    </source>
</reference>
<accession>A0A5J4KVJ3</accession>
<proteinExistence type="predicted"/>
<dbReference type="InterPro" id="IPR006171">
    <property type="entry name" value="TOPRIM_dom"/>
</dbReference>
<dbReference type="Pfam" id="PF01751">
    <property type="entry name" value="Toprim"/>
    <property type="match status" value="1"/>
</dbReference>
<organism evidence="2">
    <name type="scientific">hot springs metagenome</name>
    <dbReference type="NCBI Taxonomy" id="433727"/>
    <lineage>
        <taxon>unclassified sequences</taxon>
        <taxon>metagenomes</taxon>
        <taxon>ecological metagenomes</taxon>
    </lineage>
</organism>
<protein>
    <recommendedName>
        <fullName evidence="1">Toprim domain-containing protein</fullName>
    </recommendedName>
</protein>
<name>A0A5J4KVJ3_9ZZZZ</name>
<evidence type="ECO:0000259" key="1">
    <source>
        <dbReference type="PROSITE" id="PS50880"/>
    </source>
</evidence>
<dbReference type="PANTHER" id="PTHR39964">
    <property type="entry name" value="UPF0292 PROTEIN TK1411"/>
    <property type="match status" value="1"/>
</dbReference>
<comment type="caution">
    <text evidence="2">The sequence shown here is derived from an EMBL/GenBank/DDBJ whole genome shotgun (WGS) entry which is preliminary data.</text>
</comment>
<gene>
    <name evidence="2" type="ORF">A45J_0960</name>
</gene>
<dbReference type="PROSITE" id="PS50880">
    <property type="entry name" value="TOPRIM"/>
    <property type="match status" value="1"/>
</dbReference>
<dbReference type="SUPFAM" id="SSF110455">
    <property type="entry name" value="Toprim domain"/>
    <property type="match status" value="1"/>
</dbReference>
<evidence type="ECO:0000313" key="2">
    <source>
        <dbReference type="EMBL" id="GER93224.1"/>
    </source>
</evidence>
<sequence>MNDFERAERLKEVFESLYEINKRIPIIVEGKRDIIALRKIGLVGNIIALHRGKGLYEFCDEIAERFHKIILLMDWDEKGENLHRNVSEHLRGMWEEFSPFREVIKILCQKDIKDIEGIPVLLERLTGEEVRVGVEREGFLGDI</sequence>
<dbReference type="EMBL" id="BLAB01000001">
    <property type="protein sequence ID" value="GER93224.1"/>
    <property type="molecule type" value="Genomic_DNA"/>
</dbReference>
<feature type="domain" description="Toprim" evidence="1">
    <location>
        <begin position="23"/>
        <end position="105"/>
    </location>
</feature>